<comment type="similarity">
    <text evidence="1 5">Belongs to the E2F/DP family.</text>
</comment>
<dbReference type="Pfam" id="PF02319">
    <property type="entry name" value="WHD_E2F_TDP"/>
    <property type="match status" value="1"/>
</dbReference>
<feature type="domain" description="E2F/DP family winged-helix DNA-binding" evidence="7">
    <location>
        <begin position="140"/>
        <end position="205"/>
    </location>
</feature>
<evidence type="ECO:0000256" key="6">
    <source>
        <dbReference type="SAM" id="MobiDB-lite"/>
    </source>
</evidence>
<dbReference type="Gene3D" id="1.10.10.10">
    <property type="entry name" value="Winged helix-like DNA-binding domain superfamily/Winged helix DNA-binding domain"/>
    <property type="match status" value="1"/>
</dbReference>
<dbReference type="PANTHER" id="PTHR12081:SF44">
    <property type="entry name" value="TRANSCRIPTION FACTOR E2F3"/>
    <property type="match status" value="1"/>
</dbReference>
<keyword evidence="9" id="KW-1185">Reference proteome</keyword>
<dbReference type="GO" id="GO:0000978">
    <property type="term" value="F:RNA polymerase II cis-regulatory region sequence-specific DNA binding"/>
    <property type="evidence" value="ECO:0007669"/>
    <property type="project" value="InterPro"/>
</dbReference>
<dbReference type="PANTHER" id="PTHR12081">
    <property type="entry name" value="TRANSCRIPTION FACTOR E2F"/>
    <property type="match status" value="1"/>
</dbReference>
<dbReference type="SUPFAM" id="SSF46785">
    <property type="entry name" value="Winged helix' DNA-binding domain"/>
    <property type="match status" value="1"/>
</dbReference>
<dbReference type="InterPro" id="IPR037241">
    <property type="entry name" value="E2F-DP_heterodim"/>
</dbReference>
<dbReference type="CDD" id="cd14660">
    <property type="entry name" value="E2F_DD"/>
    <property type="match status" value="1"/>
</dbReference>
<dbReference type="InterPro" id="IPR003316">
    <property type="entry name" value="E2F_WHTH_DNA-bd_dom"/>
</dbReference>
<dbReference type="FunFam" id="1.10.10.10:FF:000008">
    <property type="entry name" value="E2F transcription factor 1"/>
    <property type="match status" value="1"/>
</dbReference>
<evidence type="ECO:0000256" key="5">
    <source>
        <dbReference type="RuleBase" id="RU003796"/>
    </source>
</evidence>
<keyword evidence="3 5" id="KW-0238">DNA-binding</keyword>
<dbReference type="Pfam" id="PF16421">
    <property type="entry name" value="E2F_CC-MB"/>
    <property type="match status" value="1"/>
</dbReference>
<keyword evidence="5" id="KW-0539">Nucleus</keyword>
<evidence type="ECO:0000256" key="1">
    <source>
        <dbReference type="ARBA" id="ARBA00010940"/>
    </source>
</evidence>
<dbReference type="SUPFAM" id="SSF144074">
    <property type="entry name" value="E2F-DP heterodimerization region"/>
    <property type="match status" value="1"/>
</dbReference>
<keyword evidence="2 5" id="KW-0805">Transcription regulation</keyword>
<dbReference type="InterPro" id="IPR036388">
    <property type="entry name" value="WH-like_DNA-bd_sf"/>
</dbReference>
<proteinExistence type="inferred from homology"/>
<dbReference type="GO" id="GO:0000981">
    <property type="term" value="F:DNA-binding transcription factor activity, RNA polymerase II-specific"/>
    <property type="evidence" value="ECO:0007669"/>
    <property type="project" value="TreeGrafter"/>
</dbReference>
<evidence type="ECO:0000256" key="2">
    <source>
        <dbReference type="ARBA" id="ARBA00023015"/>
    </source>
</evidence>
<dbReference type="GO" id="GO:0046983">
    <property type="term" value="F:protein dimerization activity"/>
    <property type="evidence" value="ECO:0007669"/>
    <property type="project" value="InterPro"/>
</dbReference>
<evidence type="ECO:0000256" key="4">
    <source>
        <dbReference type="ARBA" id="ARBA00023163"/>
    </source>
</evidence>
<dbReference type="Gene3D" id="6.10.250.540">
    <property type="match status" value="1"/>
</dbReference>
<dbReference type="InterPro" id="IPR036390">
    <property type="entry name" value="WH_DNA-bd_sf"/>
</dbReference>
<protein>
    <recommendedName>
        <fullName evidence="7">E2F/DP family winged-helix DNA-binding domain-containing protein</fullName>
    </recommendedName>
</protein>
<dbReference type="GO" id="GO:0090575">
    <property type="term" value="C:RNA polymerase II transcription regulator complex"/>
    <property type="evidence" value="ECO:0007669"/>
    <property type="project" value="TreeGrafter"/>
</dbReference>
<dbReference type="InterPro" id="IPR015633">
    <property type="entry name" value="E2F"/>
</dbReference>
<comment type="subcellular location">
    <subcellularLocation>
        <location evidence="5">Nucleus</location>
    </subcellularLocation>
</comment>
<evidence type="ECO:0000313" key="9">
    <source>
        <dbReference type="Proteomes" id="UP000823561"/>
    </source>
</evidence>
<evidence type="ECO:0000259" key="7">
    <source>
        <dbReference type="SMART" id="SM01372"/>
    </source>
</evidence>
<keyword evidence="4 5" id="KW-0804">Transcription</keyword>
<sequence length="440" mass="47578">MRRGITSATEKVIITGVGGSSLDKNVVLTALSDRLTSTLPTTTYIHIITPPPNISQTSSICLSEPANGNLYSTPHGASLGAGQRPTLGRPPAKRRLALDDSDQLSSTQLGSTPKGRDGPSLANVRPCKTPKSPADKEKSRYDTSLGLLTKKFLQLLSQSPDGVVDLNWAAETLSVQKRRLYDITNVLEGVHLVKKKSKNNIQWMGCNLSEAGGVGNQRQALSSELARLHQEELRLDQLITSCTQDAKLMTEAPANQKYPLFLGVFACSLTSTTLAYVTYEDLRRLSGLKDQTVIVVKAPPDTKLEVPDPEQNLQVHLTSTKGPIDVFLCPEESETDSPIKDGGQSSASTTFMKVSDDGDKRCSSPAVAVTNLSPIDSPFTSLLLQTEDQNPAASDLSFLSLSPPLLQDDYLLDPDEIVGISDLFDTNNLDKLPLDYLLCN</sequence>
<evidence type="ECO:0000256" key="3">
    <source>
        <dbReference type="ARBA" id="ARBA00023125"/>
    </source>
</evidence>
<organism evidence="8 9">
    <name type="scientific">Alosa alosa</name>
    <name type="common">allis shad</name>
    <dbReference type="NCBI Taxonomy" id="278164"/>
    <lineage>
        <taxon>Eukaryota</taxon>
        <taxon>Metazoa</taxon>
        <taxon>Chordata</taxon>
        <taxon>Craniata</taxon>
        <taxon>Vertebrata</taxon>
        <taxon>Euteleostomi</taxon>
        <taxon>Actinopterygii</taxon>
        <taxon>Neopterygii</taxon>
        <taxon>Teleostei</taxon>
        <taxon>Clupei</taxon>
        <taxon>Clupeiformes</taxon>
        <taxon>Clupeoidei</taxon>
        <taxon>Clupeidae</taxon>
        <taxon>Alosa</taxon>
    </lineage>
</organism>
<dbReference type="AlphaFoldDB" id="A0AAV6G813"/>
<evidence type="ECO:0000313" key="8">
    <source>
        <dbReference type="EMBL" id="KAG5271183.1"/>
    </source>
</evidence>
<dbReference type="SMART" id="SM01372">
    <property type="entry name" value="E2F_TDP"/>
    <property type="match status" value="1"/>
</dbReference>
<gene>
    <name evidence="8" type="ORF">AALO_G00176850</name>
</gene>
<name>A0AAV6G813_9TELE</name>
<dbReference type="EMBL" id="JADWDJ010000013">
    <property type="protein sequence ID" value="KAG5271183.1"/>
    <property type="molecule type" value="Genomic_DNA"/>
</dbReference>
<feature type="region of interest" description="Disordered" evidence="6">
    <location>
        <begin position="72"/>
        <end position="140"/>
    </location>
</feature>
<dbReference type="InterPro" id="IPR032198">
    <property type="entry name" value="E2F_CC-MB"/>
</dbReference>
<comment type="caution">
    <text evidence="8">The sequence shown here is derived from an EMBL/GenBank/DDBJ whole genome shotgun (WGS) entry which is preliminary data.</text>
</comment>
<accession>A0AAV6G813</accession>
<dbReference type="Proteomes" id="UP000823561">
    <property type="component" value="Chromosome 13"/>
</dbReference>
<reference evidence="8" key="1">
    <citation type="submission" date="2020-10" db="EMBL/GenBank/DDBJ databases">
        <title>Chromosome-scale genome assembly of the Allis shad, Alosa alosa.</title>
        <authorList>
            <person name="Margot Z."/>
            <person name="Christophe K."/>
            <person name="Cabau C."/>
            <person name="Louis A."/>
            <person name="Berthelot C."/>
            <person name="Parey E."/>
            <person name="Roest Crollius H."/>
            <person name="Montfort J."/>
            <person name="Robinson-Rechavi M."/>
            <person name="Bucao C."/>
            <person name="Bouchez O."/>
            <person name="Gislard M."/>
            <person name="Lluch J."/>
            <person name="Milhes M."/>
            <person name="Lampietro C."/>
            <person name="Lopez Roques C."/>
            <person name="Donnadieu C."/>
            <person name="Braasch I."/>
            <person name="Desvignes T."/>
            <person name="Postlethwait J."/>
            <person name="Bobe J."/>
            <person name="Guiguen Y."/>
        </authorList>
    </citation>
    <scope>NUCLEOTIDE SEQUENCE</scope>
    <source>
        <strain evidence="8">M-15738</strain>
        <tissue evidence="8">Blood</tissue>
    </source>
</reference>